<dbReference type="AlphaFoldDB" id="A0AAD7IT50"/>
<feature type="compositionally biased region" description="Polar residues" evidence="1">
    <location>
        <begin position="110"/>
        <end position="126"/>
    </location>
</feature>
<dbReference type="EMBL" id="JARJLG010000090">
    <property type="protein sequence ID" value="KAJ7748325.1"/>
    <property type="molecule type" value="Genomic_DNA"/>
</dbReference>
<gene>
    <name evidence="2" type="ORF">DFH07DRAFT_775781</name>
</gene>
<proteinExistence type="predicted"/>
<evidence type="ECO:0000313" key="2">
    <source>
        <dbReference type="EMBL" id="KAJ7748325.1"/>
    </source>
</evidence>
<feature type="compositionally biased region" description="Polar residues" evidence="1">
    <location>
        <begin position="153"/>
        <end position="178"/>
    </location>
</feature>
<comment type="caution">
    <text evidence="2">The sequence shown here is derived from an EMBL/GenBank/DDBJ whole genome shotgun (WGS) entry which is preliminary data.</text>
</comment>
<evidence type="ECO:0000256" key="1">
    <source>
        <dbReference type="SAM" id="MobiDB-lite"/>
    </source>
</evidence>
<sequence>MVAKWAVTSILRNLNLHLPVKIFPPAPIPLLDSYLPMECNSSETVLSNLEDGSGRPCSLQNLVAESQSSPQPVPTNLKEALRTTSPSQRASKVEREGTPSREGISYAQKRPSSLQLNLIAESPSTPRRSKPAPSNLKDASLSRRKPGMERRSGTSNRNVASSAQRNTSEIQSPSSGPPIQNALPSPRFGAAAAGLTLQILKGFSSRSP</sequence>
<name>A0AAD7IT50_9AGAR</name>
<reference evidence="2" key="1">
    <citation type="submission" date="2023-03" db="EMBL/GenBank/DDBJ databases">
        <title>Massive genome expansion in bonnet fungi (Mycena s.s.) driven by repeated elements and novel gene families across ecological guilds.</title>
        <authorList>
            <consortium name="Lawrence Berkeley National Laboratory"/>
            <person name="Harder C.B."/>
            <person name="Miyauchi S."/>
            <person name="Viragh M."/>
            <person name="Kuo A."/>
            <person name="Thoen E."/>
            <person name="Andreopoulos B."/>
            <person name="Lu D."/>
            <person name="Skrede I."/>
            <person name="Drula E."/>
            <person name="Henrissat B."/>
            <person name="Morin E."/>
            <person name="Kohler A."/>
            <person name="Barry K."/>
            <person name="LaButti K."/>
            <person name="Morin E."/>
            <person name="Salamov A."/>
            <person name="Lipzen A."/>
            <person name="Mereny Z."/>
            <person name="Hegedus B."/>
            <person name="Baldrian P."/>
            <person name="Stursova M."/>
            <person name="Weitz H."/>
            <person name="Taylor A."/>
            <person name="Grigoriev I.V."/>
            <person name="Nagy L.G."/>
            <person name="Martin F."/>
            <person name="Kauserud H."/>
        </authorList>
    </citation>
    <scope>NUCLEOTIDE SEQUENCE</scope>
    <source>
        <strain evidence="2">CBHHK188m</strain>
    </source>
</reference>
<accession>A0AAD7IT50</accession>
<dbReference type="Proteomes" id="UP001215280">
    <property type="component" value="Unassembled WGS sequence"/>
</dbReference>
<evidence type="ECO:0000313" key="3">
    <source>
        <dbReference type="Proteomes" id="UP001215280"/>
    </source>
</evidence>
<protein>
    <submittedName>
        <fullName evidence="2">Uncharacterized protein</fullName>
    </submittedName>
</protein>
<feature type="region of interest" description="Disordered" evidence="1">
    <location>
        <begin position="65"/>
        <end position="187"/>
    </location>
</feature>
<keyword evidence="3" id="KW-1185">Reference proteome</keyword>
<organism evidence="2 3">
    <name type="scientific">Mycena maculata</name>
    <dbReference type="NCBI Taxonomy" id="230809"/>
    <lineage>
        <taxon>Eukaryota</taxon>
        <taxon>Fungi</taxon>
        <taxon>Dikarya</taxon>
        <taxon>Basidiomycota</taxon>
        <taxon>Agaricomycotina</taxon>
        <taxon>Agaricomycetes</taxon>
        <taxon>Agaricomycetidae</taxon>
        <taxon>Agaricales</taxon>
        <taxon>Marasmiineae</taxon>
        <taxon>Mycenaceae</taxon>
        <taxon>Mycena</taxon>
    </lineage>
</organism>